<dbReference type="Gene3D" id="3.30.1490.20">
    <property type="entry name" value="ATP-grasp fold, A domain"/>
    <property type="match status" value="1"/>
</dbReference>
<dbReference type="NCBIfam" id="TIGR00768">
    <property type="entry name" value="rimK_fam"/>
    <property type="match status" value="1"/>
</dbReference>
<keyword evidence="6" id="KW-0436">Ligase</keyword>
<dbReference type="PROSITE" id="PS50975">
    <property type="entry name" value="ATP_GRASP"/>
    <property type="match status" value="1"/>
</dbReference>
<reference evidence="6 7" key="1">
    <citation type="journal article" date="2014" name="Genome Announc.">
        <title>Draft genome sequences of the altered schaedler flora, a defined bacterial community from gnotobiotic mice.</title>
        <authorList>
            <person name="Wannemuehler M.J."/>
            <person name="Overstreet A.M."/>
            <person name="Ward D.V."/>
            <person name="Phillips G.J."/>
        </authorList>
    </citation>
    <scope>NUCLEOTIDE SEQUENCE [LARGE SCALE GENOMIC DNA]</scope>
    <source>
        <strain evidence="6 7">ASF492</strain>
    </source>
</reference>
<evidence type="ECO:0000256" key="3">
    <source>
        <dbReference type="ARBA" id="ARBA00022840"/>
    </source>
</evidence>
<protein>
    <submittedName>
        <fullName evidence="6">RimK family alpha-L-glutamate ligase</fullName>
    </submittedName>
</protein>
<dbReference type="Pfam" id="PF08443">
    <property type="entry name" value="RimK"/>
    <property type="match status" value="1"/>
</dbReference>
<dbReference type="GO" id="GO:0016879">
    <property type="term" value="F:ligase activity, forming carbon-nitrogen bonds"/>
    <property type="evidence" value="ECO:0007669"/>
    <property type="project" value="TreeGrafter"/>
</dbReference>
<dbReference type="SUPFAM" id="SSF56059">
    <property type="entry name" value="Glutathione synthetase ATP-binding domain-like"/>
    <property type="match status" value="1"/>
</dbReference>
<gene>
    <name evidence="6" type="ORF">C823_03657</name>
</gene>
<accession>N2AGK3</accession>
<evidence type="ECO:0000256" key="2">
    <source>
        <dbReference type="ARBA" id="ARBA00022741"/>
    </source>
</evidence>
<dbReference type="STRING" id="1235802.C823_03657"/>
<feature type="domain" description="ATP-grasp" evidence="5">
    <location>
        <begin position="109"/>
        <end position="292"/>
    </location>
</feature>
<dbReference type="InterPro" id="IPR011761">
    <property type="entry name" value="ATP-grasp"/>
</dbReference>
<dbReference type="GO" id="GO:0005737">
    <property type="term" value="C:cytoplasm"/>
    <property type="evidence" value="ECO:0007669"/>
    <property type="project" value="TreeGrafter"/>
</dbReference>
<evidence type="ECO:0000313" key="6">
    <source>
        <dbReference type="EMBL" id="EMZ23484.1"/>
    </source>
</evidence>
<organism evidence="6 7">
    <name type="scientific">Eubacterium plexicaudatum ASF492</name>
    <dbReference type="NCBI Taxonomy" id="1235802"/>
    <lineage>
        <taxon>Bacteria</taxon>
        <taxon>Bacillati</taxon>
        <taxon>Bacillota</taxon>
        <taxon>Clostridia</taxon>
        <taxon>Eubacteriales</taxon>
        <taxon>Eubacteriaceae</taxon>
        <taxon>Eubacterium</taxon>
    </lineage>
</organism>
<dbReference type="AlphaFoldDB" id="N2AGK3"/>
<proteinExistence type="predicted"/>
<comment type="caution">
    <text evidence="6">The sequence shown here is derived from an EMBL/GenBank/DDBJ whole genome shotgun (WGS) entry which is preliminary data.</text>
</comment>
<dbReference type="InterPro" id="IPR013815">
    <property type="entry name" value="ATP_grasp_subdomain_1"/>
</dbReference>
<dbReference type="PANTHER" id="PTHR21621">
    <property type="entry name" value="RIBOSOMAL PROTEIN S6 MODIFICATION PROTEIN"/>
    <property type="match status" value="1"/>
</dbReference>
<keyword evidence="1" id="KW-0479">Metal-binding</keyword>
<dbReference type="Gene3D" id="3.30.470.20">
    <property type="entry name" value="ATP-grasp fold, B domain"/>
    <property type="match status" value="1"/>
</dbReference>
<sequence>MEMIYAWLVVNGFIESEKFSQIFAWLVKAAKKQGCMLDIKTNTQLLPELVMGDVDLSLHGRRPQFVIFWDKDIRLARLLEKLGLRLFNCARSIEICDDKARTYLELYGQQIRMPKTIIAPKTFRPQGYSNPEFLSGVERRLGFPMVVKECYGSFGQQVWLVGDEQELLTCVGEIKNRPFLFQEYIASSKGSDIRIQMVGKKAVAAMHRYHATDFRANITNGGSMERYEPNEQQLQLAQKVMETLKLDFAGVDILFGEQGEPVLCEVNSNAHFINIWKCTGVNTADAIIGYCLDRSSTKA</sequence>
<dbReference type="InterPro" id="IPR004666">
    <property type="entry name" value="Rp_bS6_RimK/Lys_biosynth_LsyX"/>
</dbReference>
<keyword evidence="2 4" id="KW-0547">Nucleotide-binding</keyword>
<dbReference type="PATRIC" id="fig|1235802.3.peg.3863"/>
<evidence type="ECO:0000259" key="5">
    <source>
        <dbReference type="PROSITE" id="PS50975"/>
    </source>
</evidence>
<keyword evidence="7" id="KW-1185">Reference proteome</keyword>
<evidence type="ECO:0000256" key="1">
    <source>
        <dbReference type="ARBA" id="ARBA00022723"/>
    </source>
</evidence>
<dbReference type="PANTHER" id="PTHR21621:SF0">
    <property type="entry name" value="BETA-CITRYLGLUTAMATE SYNTHASE B-RELATED"/>
    <property type="match status" value="1"/>
</dbReference>
<dbReference type="GO" id="GO:0005524">
    <property type="term" value="F:ATP binding"/>
    <property type="evidence" value="ECO:0007669"/>
    <property type="project" value="UniProtKB-UniRule"/>
</dbReference>
<name>N2AGK3_9FIRM</name>
<dbReference type="Gene3D" id="3.40.50.20">
    <property type="match status" value="1"/>
</dbReference>
<dbReference type="EMBL" id="AQFT01000107">
    <property type="protein sequence ID" value="EMZ23484.1"/>
    <property type="molecule type" value="Genomic_DNA"/>
</dbReference>
<evidence type="ECO:0000256" key="4">
    <source>
        <dbReference type="PROSITE-ProRule" id="PRU00409"/>
    </source>
</evidence>
<dbReference type="Proteomes" id="UP000012589">
    <property type="component" value="Unassembled WGS sequence"/>
</dbReference>
<dbReference type="GO" id="GO:0046872">
    <property type="term" value="F:metal ion binding"/>
    <property type="evidence" value="ECO:0007669"/>
    <property type="project" value="UniProtKB-KW"/>
</dbReference>
<keyword evidence="3 4" id="KW-0067">ATP-binding</keyword>
<dbReference type="eggNOG" id="COG0189">
    <property type="taxonomic scope" value="Bacteria"/>
</dbReference>
<evidence type="ECO:0000313" key="7">
    <source>
        <dbReference type="Proteomes" id="UP000012589"/>
    </source>
</evidence>
<dbReference type="HOGENOM" id="CLU_054353_0_2_9"/>
<dbReference type="InterPro" id="IPR013651">
    <property type="entry name" value="ATP-grasp_RimK-type"/>
</dbReference>